<dbReference type="FunFam" id="4.10.260.10:FF:000001">
    <property type="entry name" value="Guanine nucleotide-binding protein subunit gamma"/>
    <property type="match status" value="1"/>
</dbReference>
<dbReference type="PROSITE" id="PS50058">
    <property type="entry name" value="G_PROTEIN_GAMMA"/>
    <property type="match status" value="1"/>
</dbReference>
<protein>
    <recommendedName>
        <fullName evidence="9">Guanine nucleotide-binding protein subunit gamma</fullName>
    </recommendedName>
</protein>
<comment type="subunit">
    <text evidence="9">G proteins are composed of 3 units; alpha, beta and gamma.</text>
</comment>
<dbReference type="PANTHER" id="PTHR13809">
    <property type="entry name" value="GUANINE NUCLEOTIDE-BINDING PROTEIN GAMMA SUBUNIT"/>
    <property type="match status" value="1"/>
</dbReference>
<dbReference type="SMART" id="SM01224">
    <property type="entry name" value="G_gamma"/>
    <property type="match status" value="1"/>
</dbReference>
<comment type="similarity">
    <text evidence="2 9">Belongs to the G protein gamma family.</text>
</comment>
<evidence type="ECO:0000256" key="7">
    <source>
        <dbReference type="ARBA" id="ARBA00023288"/>
    </source>
</evidence>
<evidence type="ECO:0000313" key="13">
    <source>
        <dbReference type="Proteomes" id="UP001205998"/>
    </source>
</evidence>
<keyword evidence="8" id="KW-0636">Prenylation</keyword>
<feature type="domain" description="G protein gamma" evidence="11">
    <location>
        <begin position="10"/>
        <end position="75"/>
    </location>
</feature>
<keyword evidence="3 9" id="KW-1003">Cell membrane</keyword>
<keyword evidence="13" id="KW-1185">Reference proteome</keyword>
<dbReference type="PRINTS" id="PR00321">
    <property type="entry name" value="GPROTEING"/>
</dbReference>
<comment type="function">
    <text evidence="9">Guanine nucleotide-binding proteins (G proteins) are involved as a modulator or transducer in various transmembrane signaling systems. The beta and gamma chains are required for the GTPase activity, for replacement of GDP by GTP, and for G protein-effector interaction.</text>
</comment>
<evidence type="ECO:0000256" key="4">
    <source>
        <dbReference type="ARBA" id="ARBA00022481"/>
    </source>
</evidence>
<evidence type="ECO:0000256" key="2">
    <source>
        <dbReference type="ARBA" id="ARBA00007431"/>
    </source>
</evidence>
<reference evidence="12" key="1">
    <citation type="submission" date="2018-07" db="EMBL/GenBank/DDBJ databases">
        <title>Comparative genomics of catfishes provides insights into carnivory and benthic adaptation.</title>
        <authorList>
            <person name="Zhang Y."/>
            <person name="Wang D."/>
            <person name="Peng Z."/>
            <person name="Zheng S."/>
            <person name="Shao F."/>
            <person name="Tao W."/>
        </authorList>
    </citation>
    <scope>NUCLEOTIDE SEQUENCE</scope>
    <source>
        <strain evidence="12">Chongqing</strain>
    </source>
</reference>
<evidence type="ECO:0000256" key="1">
    <source>
        <dbReference type="ARBA" id="ARBA00004342"/>
    </source>
</evidence>
<comment type="subcellular location">
    <subcellularLocation>
        <location evidence="1 9">Cell membrane</location>
        <topology evidence="1 9">Lipid-anchor</topology>
        <orientation evidence="1 9">Cytoplasmic side</orientation>
    </subcellularLocation>
</comment>
<evidence type="ECO:0000256" key="8">
    <source>
        <dbReference type="ARBA" id="ARBA00023289"/>
    </source>
</evidence>
<evidence type="ECO:0000256" key="9">
    <source>
        <dbReference type="RuleBase" id="RU004973"/>
    </source>
</evidence>
<accession>A0AAD5ASR5</accession>
<dbReference type="EMBL" id="MU551628">
    <property type="protein sequence ID" value="KAI5621826.1"/>
    <property type="molecule type" value="Genomic_DNA"/>
</dbReference>
<sequence length="75" mass="8587">QKMPVIDVENLTDLDKAKMEVDQLKKEVKLEREKVSKCCEEVMEYIQSGMDEDPLVKGIPEEKNPFKEKGGCVIC</sequence>
<dbReference type="GO" id="GO:0007186">
    <property type="term" value="P:G protein-coupled receptor signaling pathway"/>
    <property type="evidence" value="ECO:0007669"/>
    <property type="project" value="InterPro"/>
</dbReference>
<dbReference type="InterPro" id="IPR001770">
    <property type="entry name" value="G-protein_gamma"/>
</dbReference>
<feature type="non-terminal residue" evidence="12">
    <location>
        <position position="75"/>
    </location>
</feature>
<dbReference type="InterPro" id="IPR036284">
    <property type="entry name" value="GGL_sf"/>
</dbReference>
<organism evidence="12 13">
    <name type="scientific">Silurus asotus</name>
    <name type="common">Amur catfish</name>
    <name type="synonym">Parasilurus asotus</name>
    <dbReference type="NCBI Taxonomy" id="30991"/>
    <lineage>
        <taxon>Eukaryota</taxon>
        <taxon>Metazoa</taxon>
        <taxon>Chordata</taxon>
        <taxon>Craniata</taxon>
        <taxon>Vertebrata</taxon>
        <taxon>Euteleostomi</taxon>
        <taxon>Actinopterygii</taxon>
        <taxon>Neopterygii</taxon>
        <taxon>Teleostei</taxon>
        <taxon>Ostariophysi</taxon>
        <taxon>Siluriformes</taxon>
        <taxon>Siluridae</taxon>
        <taxon>Silurus</taxon>
    </lineage>
</organism>
<dbReference type="Proteomes" id="UP001205998">
    <property type="component" value="Unassembled WGS sequence"/>
</dbReference>
<evidence type="ECO:0000256" key="10">
    <source>
        <dbReference type="SAM" id="Coils"/>
    </source>
</evidence>
<dbReference type="Pfam" id="PF00631">
    <property type="entry name" value="G-gamma"/>
    <property type="match status" value="1"/>
</dbReference>
<comment type="caution">
    <text evidence="12">The sequence shown here is derived from an EMBL/GenBank/DDBJ whole genome shotgun (WGS) entry which is preliminary data.</text>
</comment>
<dbReference type="GO" id="GO:0031681">
    <property type="term" value="F:G-protein beta-subunit binding"/>
    <property type="evidence" value="ECO:0007669"/>
    <property type="project" value="InterPro"/>
</dbReference>
<evidence type="ECO:0000256" key="3">
    <source>
        <dbReference type="ARBA" id="ARBA00022475"/>
    </source>
</evidence>
<dbReference type="GO" id="GO:0005834">
    <property type="term" value="C:heterotrimeric G-protein complex"/>
    <property type="evidence" value="ECO:0007669"/>
    <property type="project" value="InterPro"/>
</dbReference>
<feature type="non-terminal residue" evidence="12">
    <location>
        <position position="1"/>
    </location>
</feature>
<name>A0AAD5ASR5_SILAS</name>
<keyword evidence="6 9" id="KW-0807">Transducer</keyword>
<evidence type="ECO:0000256" key="5">
    <source>
        <dbReference type="ARBA" id="ARBA00023136"/>
    </source>
</evidence>
<dbReference type="Gene3D" id="4.10.260.10">
    <property type="entry name" value="Transducin (heterotrimeric G protein), gamma chain"/>
    <property type="match status" value="1"/>
</dbReference>
<keyword evidence="5 9" id="KW-0472">Membrane</keyword>
<dbReference type="SUPFAM" id="SSF48670">
    <property type="entry name" value="Transducin (heterotrimeric G protein), gamma chain"/>
    <property type="match status" value="1"/>
</dbReference>
<proteinExistence type="inferred from homology"/>
<evidence type="ECO:0000313" key="12">
    <source>
        <dbReference type="EMBL" id="KAI5621826.1"/>
    </source>
</evidence>
<feature type="coiled-coil region" evidence="10">
    <location>
        <begin position="14"/>
        <end position="41"/>
    </location>
</feature>
<keyword evidence="4" id="KW-0488">Methylation</keyword>
<dbReference type="CDD" id="cd00068">
    <property type="entry name" value="GGL"/>
    <property type="match status" value="1"/>
</dbReference>
<evidence type="ECO:0000256" key="6">
    <source>
        <dbReference type="ARBA" id="ARBA00023224"/>
    </source>
</evidence>
<dbReference type="AlphaFoldDB" id="A0AAD5ASR5"/>
<gene>
    <name evidence="12" type="ORF">C0J50_18583</name>
</gene>
<dbReference type="InterPro" id="IPR015898">
    <property type="entry name" value="G-protein_gamma-like_dom"/>
</dbReference>
<dbReference type="SMART" id="SM00224">
    <property type="entry name" value="GGL"/>
    <property type="match status" value="1"/>
</dbReference>
<keyword evidence="10" id="KW-0175">Coiled coil</keyword>
<keyword evidence="7 9" id="KW-0449">Lipoprotein</keyword>
<evidence type="ECO:0000259" key="11">
    <source>
        <dbReference type="PROSITE" id="PS50058"/>
    </source>
</evidence>